<evidence type="ECO:0000313" key="3">
    <source>
        <dbReference type="Proteomes" id="UP000192907"/>
    </source>
</evidence>
<dbReference type="EMBL" id="FWZT01000052">
    <property type="protein sequence ID" value="SMF84099.1"/>
    <property type="molecule type" value="Genomic_DNA"/>
</dbReference>
<organism evidence="2 3">
    <name type="scientific">Pseudobacteriovorax antillogorgiicola</name>
    <dbReference type="NCBI Taxonomy" id="1513793"/>
    <lineage>
        <taxon>Bacteria</taxon>
        <taxon>Pseudomonadati</taxon>
        <taxon>Bdellovibrionota</taxon>
        <taxon>Oligoflexia</taxon>
        <taxon>Oligoflexales</taxon>
        <taxon>Pseudobacteriovoracaceae</taxon>
        <taxon>Pseudobacteriovorax</taxon>
    </lineage>
</organism>
<proteinExistence type="predicted"/>
<evidence type="ECO:0000256" key="1">
    <source>
        <dbReference type="SAM" id="MobiDB-lite"/>
    </source>
</evidence>
<sequence length="125" mass="14592">MQLKYRLVLLFYLMEFEMKFLLLLALSYLLPNCQQKRNNSGHANENASRNVDSLSEVNPSRSDRVSSHYEQLSNQDQFISKELNERVGKDIWFGTVTQKIYGVDLRCGGNCFSFFDVKPYSIMDF</sequence>
<gene>
    <name evidence="2" type="ORF">SAMN06296036_1526</name>
</gene>
<keyword evidence="3" id="KW-1185">Reference proteome</keyword>
<feature type="compositionally biased region" description="Polar residues" evidence="1">
    <location>
        <begin position="39"/>
        <end position="60"/>
    </location>
</feature>
<feature type="region of interest" description="Disordered" evidence="1">
    <location>
        <begin position="39"/>
        <end position="70"/>
    </location>
</feature>
<reference evidence="3" key="1">
    <citation type="submission" date="2017-04" db="EMBL/GenBank/DDBJ databases">
        <authorList>
            <person name="Varghese N."/>
            <person name="Submissions S."/>
        </authorList>
    </citation>
    <scope>NUCLEOTIDE SEQUENCE [LARGE SCALE GENOMIC DNA]</scope>
    <source>
        <strain evidence="3">RKEM611</strain>
    </source>
</reference>
<evidence type="ECO:0000313" key="2">
    <source>
        <dbReference type="EMBL" id="SMF84099.1"/>
    </source>
</evidence>
<name>A0A1Y6CQX3_9BACT</name>
<accession>A0A1Y6CQX3</accession>
<dbReference type="AlphaFoldDB" id="A0A1Y6CQX3"/>
<protein>
    <submittedName>
        <fullName evidence="2">Uncharacterized protein</fullName>
    </submittedName>
</protein>
<dbReference type="Proteomes" id="UP000192907">
    <property type="component" value="Unassembled WGS sequence"/>
</dbReference>